<dbReference type="HOGENOM" id="CLU_171958_0_0_1"/>
<dbReference type="RefSeq" id="XP_013266765.1">
    <property type="nucleotide sequence ID" value="XM_013411311.1"/>
</dbReference>
<sequence>MIKNLMRLLFSGGFSREIPDDHDFFNEPSTMRPTLTAAGAKDCSTTDEIASSSTASTAYRAAARGLPGVKIHYAAPSA</sequence>
<organism evidence="1 2">
    <name type="scientific">Rhinocladiella mackenziei CBS 650.93</name>
    <dbReference type="NCBI Taxonomy" id="1442369"/>
    <lineage>
        <taxon>Eukaryota</taxon>
        <taxon>Fungi</taxon>
        <taxon>Dikarya</taxon>
        <taxon>Ascomycota</taxon>
        <taxon>Pezizomycotina</taxon>
        <taxon>Eurotiomycetes</taxon>
        <taxon>Chaetothyriomycetidae</taxon>
        <taxon>Chaetothyriales</taxon>
        <taxon>Herpotrichiellaceae</taxon>
        <taxon>Rhinocladiella</taxon>
    </lineage>
</organism>
<dbReference type="OrthoDB" id="4132477at2759"/>
<dbReference type="Proteomes" id="UP000053617">
    <property type="component" value="Unassembled WGS sequence"/>
</dbReference>
<name>A0A0D2I1L2_9EURO</name>
<dbReference type="EMBL" id="KN847485">
    <property type="protein sequence ID" value="KIW99628.1"/>
    <property type="molecule type" value="Genomic_DNA"/>
</dbReference>
<keyword evidence="2" id="KW-1185">Reference proteome</keyword>
<dbReference type="VEuPathDB" id="FungiDB:Z518_11041"/>
<proteinExistence type="predicted"/>
<dbReference type="GeneID" id="25299112"/>
<gene>
    <name evidence="1" type="ORF">Z518_11041</name>
</gene>
<evidence type="ECO:0000313" key="2">
    <source>
        <dbReference type="Proteomes" id="UP000053617"/>
    </source>
</evidence>
<accession>A0A0D2I1L2</accession>
<reference evidence="1 2" key="1">
    <citation type="submission" date="2015-01" db="EMBL/GenBank/DDBJ databases">
        <title>The Genome Sequence of Rhinocladiella mackenzie CBS 650.93.</title>
        <authorList>
            <consortium name="The Broad Institute Genomics Platform"/>
            <person name="Cuomo C."/>
            <person name="de Hoog S."/>
            <person name="Gorbushina A."/>
            <person name="Stielow B."/>
            <person name="Teixiera M."/>
            <person name="Abouelleil A."/>
            <person name="Chapman S.B."/>
            <person name="Priest M."/>
            <person name="Young S.K."/>
            <person name="Wortman J."/>
            <person name="Nusbaum C."/>
            <person name="Birren B."/>
        </authorList>
    </citation>
    <scope>NUCLEOTIDE SEQUENCE [LARGE SCALE GENOMIC DNA]</scope>
    <source>
        <strain evidence="1 2">CBS 650.93</strain>
    </source>
</reference>
<dbReference type="AlphaFoldDB" id="A0A0D2I1L2"/>
<evidence type="ECO:0000313" key="1">
    <source>
        <dbReference type="EMBL" id="KIW99628.1"/>
    </source>
</evidence>
<protein>
    <submittedName>
        <fullName evidence="1">Uncharacterized protein</fullName>
    </submittedName>
</protein>